<dbReference type="OrthoDB" id="4640501at2759"/>
<keyword evidence="5 6" id="KW-0720">Serine protease</keyword>
<dbReference type="EC" id="3.4.21.-" evidence="6"/>
<dbReference type="InterPro" id="IPR043504">
    <property type="entry name" value="Peptidase_S1_PA_chymotrypsin"/>
</dbReference>
<evidence type="ECO:0000256" key="6">
    <source>
        <dbReference type="RuleBase" id="RU004296"/>
    </source>
</evidence>
<dbReference type="PRINTS" id="PR00839">
    <property type="entry name" value="V8PROTEASE"/>
</dbReference>
<evidence type="ECO:0000313" key="9">
    <source>
        <dbReference type="Proteomes" id="UP000554235"/>
    </source>
</evidence>
<accession>A0A8H4LER5</accession>
<dbReference type="EMBL" id="JAADYS010000890">
    <property type="protein sequence ID" value="KAF4466348.1"/>
    <property type="molecule type" value="Genomic_DNA"/>
</dbReference>
<keyword evidence="3" id="KW-0732">Signal</keyword>
<keyword evidence="9" id="KW-1185">Reference proteome</keyword>
<dbReference type="Proteomes" id="UP000554235">
    <property type="component" value="Unassembled WGS sequence"/>
</dbReference>
<dbReference type="AlphaFoldDB" id="A0A8H4LER5"/>
<evidence type="ECO:0000256" key="7">
    <source>
        <dbReference type="SAM" id="MobiDB-lite"/>
    </source>
</evidence>
<name>A0A8H4LER5_9HYPO</name>
<dbReference type="PANTHER" id="PTHR15462:SF8">
    <property type="entry name" value="SERINE PROTEASE"/>
    <property type="match status" value="1"/>
</dbReference>
<evidence type="ECO:0000256" key="2">
    <source>
        <dbReference type="ARBA" id="ARBA00022670"/>
    </source>
</evidence>
<feature type="region of interest" description="Disordered" evidence="7">
    <location>
        <begin position="81"/>
        <end position="102"/>
    </location>
</feature>
<evidence type="ECO:0000313" key="8">
    <source>
        <dbReference type="EMBL" id="KAF4466348.1"/>
    </source>
</evidence>
<reference evidence="8 9" key="1">
    <citation type="submission" date="2020-01" db="EMBL/GenBank/DDBJ databases">
        <title>Identification and distribution of gene clusters putatively required for synthesis of sphingolipid metabolism inhibitors in phylogenetically diverse species of the filamentous fungus Fusarium.</title>
        <authorList>
            <person name="Kim H.-S."/>
            <person name="Busman M."/>
            <person name="Brown D.W."/>
            <person name="Divon H."/>
            <person name="Uhlig S."/>
            <person name="Proctor R.H."/>
        </authorList>
    </citation>
    <scope>NUCLEOTIDE SEQUENCE [LARGE SCALE GENOMIC DNA]</scope>
    <source>
        <strain evidence="8 9">NRRL 20459</strain>
    </source>
</reference>
<protein>
    <recommendedName>
        <fullName evidence="6">Serine protease</fullName>
        <ecNumber evidence="6">3.4.21.-</ecNumber>
    </recommendedName>
</protein>
<dbReference type="Pfam" id="PF13365">
    <property type="entry name" value="Trypsin_2"/>
    <property type="match status" value="1"/>
</dbReference>
<keyword evidence="4 6" id="KW-0378">Hydrolase</keyword>
<dbReference type="GO" id="GO:0008236">
    <property type="term" value="F:serine-type peptidase activity"/>
    <property type="evidence" value="ECO:0007669"/>
    <property type="project" value="UniProtKB-KW"/>
</dbReference>
<dbReference type="PANTHER" id="PTHR15462">
    <property type="entry name" value="SERINE PROTEASE"/>
    <property type="match status" value="1"/>
</dbReference>
<dbReference type="SUPFAM" id="SSF50494">
    <property type="entry name" value="Trypsin-like serine proteases"/>
    <property type="match status" value="1"/>
</dbReference>
<dbReference type="InterPro" id="IPR050966">
    <property type="entry name" value="Glutamyl_endopeptidase"/>
</dbReference>
<comment type="similarity">
    <text evidence="1 6">Belongs to the peptidase S1B family.</text>
</comment>
<dbReference type="GO" id="GO:0006508">
    <property type="term" value="P:proteolysis"/>
    <property type="evidence" value="ECO:0007669"/>
    <property type="project" value="UniProtKB-KW"/>
</dbReference>
<dbReference type="InterPro" id="IPR009003">
    <property type="entry name" value="Peptidase_S1_PA"/>
</dbReference>
<proteinExistence type="inferred from homology"/>
<evidence type="ECO:0000256" key="4">
    <source>
        <dbReference type="ARBA" id="ARBA00022801"/>
    </source>
</evidence>
<dbReference type="InterPro" id="IPR008256">
    <property type="entry name" value="Peptidase_S1B"/>
</dbReference>
<evidence type="ECO:0000256" key="1">
    <source>
        <dbReference type="ARBA" id="ARBA00008764"/>
    </source>
</evidence>
<evidence type="ECO:0000256" key="5">
    <source>
        <dbReference type="ARBA" id="ARBA00022825"/>
    </source>
</evidence>
<keyword evidence="2 6" id="KW-0645">Protease</keyword>
<organism evidence="8 9">
    <name type="scientific">Fusarium albosuccineum</name>
    <dbReference type="NCBI Taxonomy" id="1237068"/>
    <lineage>
        <taxon>Eukaryota</taxon>
        <taxon>Fungi</taxon>
        <taxon>Dikarya</taxon>
        <taxon>Ascomycota</taxon>
        <taxon>Pezizomycotina</taxon>
        <taxon>Sordariomycetes</taxon>
        <taxon>Hypocreomycetidae</taxon>
        <taxon>Hypocreales</taxon>
        <taxon>Nectriaceae</taxon>
        <taxon>Fusarium</taxon>
        <taxon>Fusarium decemcellulare species complex</taxon>
    </lineage>
</organism>
<evidence type="ECO:0000256" key="3">
    <source>
        <dbReference type="ARBA" id="ARBA00022729"/>
    </source>
</evidence>
<gene>
    <name evidence="8" type="ORF">FALBO_6797</name>
</gene>
<dbReference type="Gene3D" id="2.40.10.10">
    <property type="entry name" value="Trypsin-like serine proteases"/>
    <property type="match status" value="2"/>
</dbReference>
<comment type="caution">
    <text evidence="8">The sequence shown here is derived from an EMBL/GenBank/DDBJ whole genome shotgun (WGS) entry which is preliminary data.</text>
</comment>
<sequence length="403" mass="42845">MPLLANHDSFTGTDSDADCLLSSPLAVKKAMALGNQEEPIAALAAFESEDTSADAKKKLVELPKSSLINGAHAAEGALTTHGATAPASRNSANVLHESHDPSGAHAVKRPLATYGAAGQAFCKAVGWVLPCKVSEMRLNKNPQVEVPVDEIKPGGPFRGIVRIVAIFPNGTKGYGTGFLIDHDVVATSGHVLADDDGNALKVLLFAGTGGPDGTMERREGDWVVVHGNWFSRGEHRDSNDIGFIRLSAVKPLEYMTTPVSDGRLTGTVYGYPGDFPAHARGKRLCKSTSPLWFPYEASRVLQHEADTEVGSSGGPITDAKGSVIAVHAGHPKYTMINEAVPINRNGNDFDIFIRIAKFLALCRRDRAGLITPADDVILEDGQRIAIEGVVNVPNIGDGVAFEW</sequence>